<dbReference type="RefSeq" id="WP_034361319.1">
    <property type="nucleotide sequence ID" value="NZ_CAJUDB010000008.1"/>
</dbReference>
<sequence>MEMNKLFNDAAPYKYYLIDTHYKSDSISTKGGGGGRSLKKFYDEFCQYVFDINLTYIDDVKHFPLVHNEESNKATIAIALSRLTPYVISEYGADCRGVDLGERLKNRRRIDFWCSEKNQKYDIWIEFKHLYFNVAKRARKEFNARNKERIKEALGQIQDIEKLKKKKRLSEWNDFKLALFSVNVYCKKSSLPSDEELKDAPQYVLDSLKETVTEFLGDKKQFGVLCAVLDLCTSIGTNQEDIYHIYTKDEYMPFILLCGVVVV</sequence>
<dbReference type="EMBL" id="JRMQ02000001">
    <property type="protein sequence ID" value="TLE03446.1"/>
    <property type="molecule type" value="Genomic_DNA"/>
</dbReference>
<proteinExistence type="predicted"/>
<gene>
    <name evidence="1" type="ORF">LS65_001365</name>
</gene>
<accession>A0A4U8TT58</accession>
<name>A0A4U8TT58_9HELI</name>
<organism evidence="1 2">
    <name type="scientific">Helicobacter japonicus</name>
    <dbReference type="NCBI Taxonomy" id="425400"/>
    <lineage>
        <taxon>Bacteria</taxon>
        <taxon>Pseudomonadati</taxon>
        <taxon>Campylobacterota</taxon>
        <taxon>Epsilonproteobacteria</taxon>
        <taxon>Campylobacterales</taxon>
        <taxon>Helicobacteraceae</taxon>
        <taxon>Helicobacter</taxon>
    </lineage>
</organism>
<dbReference type="AlphaFoldDB" id="A0A4U8TT58"/>
<comment type="caution">
    <text evidence="1">The sequence shown here is derived from an EMBL/GenBank/DDBJ whole genome shotgun (WGS) entry which is preliminary data.</text>
</comment>
<dbReference type="OrthoDB" id="5321723at2"/>
<protein>
    <submittedName>
        <fullName evidence="1">Uncharacterized protein</fullName>
    </submittedName>
</protein>
<keyword evidence="2" id="KW-1185">Reference proteome</keyword>
<dbReference type="Proteomes" id="UP000029707">
    <property type="component" value="Unassembled WGS sequence"/>
</dbReference>
<evidence type="ECO:0000313" key="1">
    <source>
        <dbReference type="EMBL" id="TLE03446.1"/>
    </source>
</evidence>
<dbReference type="STRING" id="425400.LS65_03525"/>
<evidence type="ECO:0000313" key="2">
    <source>
        <dbReference type="Proteomes" id="UP000029707"/>
    </source>
</evidence>
<reference evidence="1 2" key="1">
    <citation type="journal article" date="2014" name="Genome Announc.">
        <title>Draft genome sequences of eight enterohepatic helicobacter species isolated from both laboratory and wild rodents.</title>
        <authorList>
            <person name="Sheh A."/>
            <person name="Shen Z."/>
            <person name="Fox J.G."/>
        </authorList>
    </citation>
    <scope>NUCLEOTIDE SEQUENCE [LARGE SCALE GENOMIC DNA]</scope>
    <source>
        <strain evidence="1 2">MIT 01-6451</strain>
    </source>
</reference>